<sequence>MTDKQPRVSIIVPAYNAVGKIERCLRSIQNQTFSDFEVLVIDDKSQDNTVDIVRSIIDGDKRFKLICLKSNCGVAEVRNYGLSHFKGKYVSFVDSDDTIHPDFLKIMIDLAGRDNEVPLVSCRSYDCLDWKHVPTNWKINEEAKAEYYPLNSNFDYDKHYCATCWSSLYRSDIVKNLKFDKTLFVGEDTFFWAQALIVARGVKLIELPLYCYVHYPESTLHGQFDEKRYSEIIAWEKVIELFSNNNNVDFTGKLKGTVYTEYSTRLHDKYYLDVSGKYRKKLRQKALRCYTVLLTSPLSVKTKVGHFLFIVSPGLYKLSEKALNK</sequence>
<evidence type="ECO:0000313" key="3">
    <source>
        <dbReference type="Proteomes" id="UP000051074"/>
    </source>
</evidence>
<evidence type="ECO:0000313" key="2">
    <source>
        <dbReference type="EMBL" id="KRL00165.1"/>
    </source>
</evidence>
<gene>
    <name evidence="2" type="ORF">FC20_GL001524</name>
</gene>
<dbReference type="eggNOG" id="COG1215">
    <property type="taxonomic scope" value="Bacteria"/>
</dbReference>
<dbReference type="InterPro" id="IPR050834">
    <property type="entry name" value="Glycosyltransf_2"/>
</dbReference>
<evidence type="ECO:0000259" key="1">
    <source>
        <dbReference type="Pfam" id="PF00535"/>
    </source>
</evidence>
<dbReference type="InterPro" id="IPR029044">
    <property type="entry name" value="Nucleotide-diphossugar_trans"/>
</dbReference>
<dbReference type="PATRIC" id="fig|1293597.4.peg.1628"/>
<keyword evidence="3" id="KW-1185">Reference proteome</keyword>
<proteinExistence type="predicted"/>
<name>K0NUW0_9LACO</name>
<dbReference type="PANTHER" id="PTHR43685">
    <property type="entry name" value="GLYCOSYLTRANSFERASE"/>
    <property type="match status" value="1"/>
</dbReference>
<dbReference type="STRING" id="1293597.FC20_GL001524"/>
<dbReference type="AlphaFoldDB" id="K0NUW0"/>
<comment type="caution">
    <text evidence="2">The sequence shown here is derived from an EMBL/GenBank/DDBJ whole genome shotgun (WGS) entry which is preliminary data.</text>
</comment>
<dbReference type="CDD" id="cd00761">
    <property type="entry name" value="Glyco_tranf_GTA_type"/>
    <property type="match status" value="1"/>
</dbReference>
<dbReference type="Gene3D" id="3.90.550.10">
    <property type="entry name" value="Spore Coat Polysaccharide Biosynthesis Protein SpsA, Chain A"/>
    <property type="match status" value="1"/>
</dbReference>
<dbReference type="Pfam" id="PF00535">
    <property type="entry name" value="Glycos_transf_2"/>
    <property type="match status" value="1"/>
</dbReference>
<accession>K0NUW0</accession>
<dbReference type="RefSeq" id="WP_008463248.1">
    <property type="nucleotide sequence ID" value="NZ_AZDU01000058.1"/>
</dbReference>
<protein>
    <recommendedName>
        <fullName evidence="1">Glycosyltransferase 2-like domain-containing protein</fullName>
    </recommendedName>
</protein>
<dbReference type="Proteomes" id="UP000051074">
    <property type="component" value="Unassembled WGS sequence"/>
</dbReference>
<dbReference type="PANTHER" id="PTHR43685:SF2">
    <property type="entry name" value="GLYCOSYLTRANSFERASE 2-LIKE DOMAIN-CONTAINING PROTEIN"/>
    <property type="match status" value="1"/>
</dbReference>
<reference evidence="2 3" key="1">
    <citation type="journal article" date="2015" name="Genome Announc.">
        <title>Expanding the biotechnology potential of lactobacilli through comparative genomics of 213 strains and associated genera.</title>
        <authorList>
            <person name="Sun Z."/>
            <person name="Harris H.M."/>
            <person name="McCann A."/>
            <person name="Guo C."/>
            <person name="Argimon S."/>
            <person name="Zhang W."/>
            <person name="Yang X."/>
            <person name="Jeffery I.B."/>
            <person name="Cooney J.C."/>
            <person name="Kagawa T.F."/>
            <person name="Liu W."/>
            <person name="Song Y."/>
            <person name="Salvetti E."/>
            <person name="Wrobel A."/>
            <person name="Rasinkangas P."/>
            <person name="Parkhill J."/>
            <person name="Rea M.C."/>
            <person name="O'Sullivan O."/>
            <person name="Ritari J."/>
            <person name="Douillard F.P."/>
            <person name="Paul Ross R."/>
            <person name="Yang R."/>
            <person name="Briner A.E."/>
            <person name="Felis G.E."/>
            <person name="de Vos W.M."/>
            <person name="Barrangou R."/>
            <person name="Klaenhammer T.R."/>
            <person name="Caufield P.W."/>
            <person name="Cui Y."/>
            <person name="Zhang H."/>
            <person name="O'Toole P.W."/>
        </authorList>
    </citation>
    <scope>NUCLEOTIDE SEQUENCE [LARGE SCALE GENOMIC DNA]</scope>
    <source>
        <strain evidence="2 3">DSM 19284</strain>
    </source>
</reference>
<organism evidence="2 3">
    <name type="scientific">Lactobacillus equicursoris DSM 19284 = JCM 14600 = CIP 110162</name>
    <dbReference type="NCBI Taxonomy" id="1293597"/>
    <lineage>
        <taxon>Bacteria</taxon>
        <taxon>Bacillati</taxon>
        <taxon>Bacillota</taxon>
        <taxon>Bacilli</taxon>
        <taxon>Lactobacillales</taxon>
        <taxon>Lactobacillaceae</taxon>
        <taxon>Lactobacillus</taxon>
    </lineage>
</organism>
<feature type="domain" description="Glycosyltransferase 2-like" evidence="1">
    <location>
        <begin position="9"/>
        <end position="176"/>
    </location>
</feature>
<dbReference type="EMBL" id="AZDU01000058">
    <property type="protein sequence ID" value="KRL00165.1"/>
    <property type="molecule type" value="Genomic_DNA"/>
</dbReference>
<dbReference type="SUPFAM" id="SSF53448">
    <property type="entry name" value="Nucleotide-diphospho-sugar transferases"/>
    <property type="match status" value="1"/>
</dbReference>
<dbReference type="InterPro" id="IPR001173">
    <property type="entry name" value="Glyco_trans_2-like"/>
</dbReference>